<dbReference type="InterPro" id="IPR007110">
    <property type="entry name" value="Ig-like_dom"/>
</dbReference>
<dbReference type="GO" id="GO:0038023">
    <property type="term" value="F:signaling receptor activity"/>
    <property type="evidence" value="ECO:0007669"/>
    <property type="project" value="InterPro"/>
</dbReference>
<reference evidence="4" key="1">
    <citation type="submission" date="2006-01" db="EMBL/GenBank/DDBJ databases">
        <authorList>
            <person name="Lindblad-Toh K."/>
            <person name="Mauceli E."/>
            <person name="Grabherr M."/>
            <person name="Chang J.L."/>
            <person name="Lander E.S."/>
        </authorList>
    </citation>
    <scope>NUCLEOTIDE SEQUENCE [LARGE SCALE GENOMIC DNA]</scope>
</reference>
<keyword evidence="1" id="KW-0812">Transmembrane</keyword>
<proteinExistence type="predicted"/>
<dbReference type="InParanoid" id="G3Q6X4"/>
<evidence type="ECO:0000259" key="3">
    <source>
        <dbReference type="PROSITE" id="PS50835"/>
    </source>
</evidence>
<protein>
    <recommendedName>
        <fullName evidence="3">Ig-like domain-containing protein</fullName>
    </recommendedName>
</protein>
<evidence type="ECO:0000256" key="2">
    <source>
        <dbReference type="SAM" id="SignalP"/>
    </source>
</evidence>
<keyword evidence="1" id="KW-1133">Transmembrane helix</keyword>
<dbReference type="AlphaFoldDB" id="G3Q6X4"/>
<keyword evidence="2" id="KW-0732">Signal</keyword>
<organism evidence="4">
    <name type="scientific">Gasterosteus aculeatus</name>
    <name type="common">Three-spined stickleback</name>
    <dbReference type="NCBI Taxonomy" id="69293"/>
    <lineage>
        <taxon>Eukaryota</taxon>
        <taxon>Metazoa</taxon>
        <taxon>Chordata</taxon>
        <taxon>Craniata</taxon>
        <taxon>Vertebrata</taxon>
        <taxon>Euteleostomi</taxon>
        <taxon>Actinopterygii</taxon>
        <taxon>Neopterygii</taxon>
        <taxon>Teleostei</taxon>
        <taxon>Neoteleostei</taxon>
        <taxon>Acanthomorphata</taxon>
        <taxon>Eupercaria</taxon>
        <taxon>Perciformes</taxon>
        <taxon>Cottioidei</taxon>
        <taxon>Gasterosteales</taxon>
        <taxon>Gasterosteidae</taxon>
        <taxon>Gasterosteus</taxon>
    </lineage>
</organism>
<sequence length="204" mass="22501">MNLLGWFAMSLCLCVNAETNAVWRDSGDNVTLGCSSCDKGYDGMYLYLYREHKPRIQVVYYPESGDKTTPGDAFIERIQTKGSLSKHTVTISTLSVNDSGFYKCVYVTFPSGETSCSHYTLFVSGVAPCPCPLGYDKSPCRVFIIIAAFTACMLVTIPFILLVVSRVRRWSSSRRVPGPLSNDNMYQVMSPAREELPPGPCASA</sequence>
<evidence type="ECO:0000256" key="1">
    <source>
        <dbReference type="SAM" id="Phobius"/>
    </source>
</evidence>
<accession>G3Q6X4</accession>
<dbReference type="Bgee" id="ENSGACG00000019395">
    <property type="expression patterns" value="Expressed in pharyngeal gill and 9 other cell types or tissues"/>
</dbReference>
<dbReference type="Ensembl" id="ENSGACT00000025684.1">
    <property type="protein sequence ID" value="ENSGACP00000025634.1"/>
    <property type="gene ID" value="ENSGACG00000019395.1"/>
</dbReference>
<reference evidence="4" key="2">
    <citation type="submission" date="2024-04" db="UniProtKB">
        <authorList>
            <consortium name="Ensembl"/>
        </authorList>
    </citation>
    <scope>IDENTIFICATION</scope>
</reference>
<dbReference type="SUPFAM" id="SSF48726">
    <property type="entry name" value="Immunoglobulin"/>
    <property type="match status" value="1"/>
</dbReference>
<evidence type="ECO:0000313" key="4">
    <source>
        <dbReference type="Ensembl" id="ENSGACP00000025634.1"/>
    </source>
</evidence>
<dbReference type="PANTHER" id="PTHR15343">
    <property type="entry name" value="CD7"/>
    <property type="match status" value="1"/>
</dbReference>
<dbReference type="OMA" id="CFISSPH"/>
<dbReference type="PANTHER" id="PTHR15343:SF0">
    <property type="entry name" value="T-CELL ANTIGEN CD7"/>
    <property type="match status" value="1"/>
</dbReference>
<dbReference type="GO" id="GO:0002250">
    <property type="term" value="P:adaptive immune response"/>
    <property type="evidence" value="ECO:0007669"/>
    <property type="project" value="InterPro"/>
</dbReference>
<name>G3Q6X4_GASAC</name>
<feature type="chain" id="PRO_5003450387" description="Ig-like domain-containing protein" evidence="2">
    <location>
        <begin position="18"/>
        <end position="204"/>
    </location>
</feature>
<dbReference type="Gene3D" id="2.60.40.10">
    <property type="entry name" value="Immunoglobulins"/>
    <property type="match status" value="1"/>
</dbReference>
<feature type="domain" description="Ig-like" evidence="3">
    <location>
        <begin position="27"/>
        <end position="104"/>
    </location>
</feature>
<dbReference type="InterPro" id="IPR039090">
    <property type="entry name" value="CD7"/>
</dbReference>
<feature type="transmembrane region" description="Helical" evidence="1">
    <location>
        <begin position="142"/>
        <end position="164"/>
    </location>
</feature>
<dbReference type="InterPro" id="IPR013106">
    <property type="entry name" value="Ig_V-set"/>
</dbReference>
<feature type="signal peptide" evidence="2">
    <location>
        <begin position="1"/>
        <end position="17"/>
    </location>
</feature>
<dbReference type="Pfam" id="PF07686">
    <property type="entry name" value="V-set"/>
    <property type="match status" value="1"/>
</dbReference>
<dbReference type="GO" id="GO:0016020">
    <property type="term" value="C:membrane"/>
    <property type="evidence" value="ECO:0007669"/>
    <property type="project" value="InterPro"/>
</dbReference>
<dbReference type="InterPro" id="IPR013783">
    <property type="entry name" value="Ig-like_fold"/>
</dbReference>
<dbReference type="InterPro" id="IPR036179">
    <property type="entry name" value="Ig-like_dom_sf"/>
</dbReference>
<dbReference type="PROSITE" id="PS50835">
    <property type="entry name" value="IG_LIKE"/>
    <property type="match status" value="1"/>
</dbReference>
<keyword evidence="1" id="KW-0472">Membrane</keyword>